<name>A0ABN1K3W3_9FLAO</name>
<dbReference type="EMBL" id="BAAAGG010000005">
    <property type="protein sequence ID" value="GAA0754045.1"/>
    <property type="molecule type" value="Genomic_DNA"/>
</dbReference>
<keyword evidence="2" id="KW-1185">Reference proteome</keyword>
<proteinExistence type="predicted"/>
<sequence>MKQLIKKLTAKLGYQTDKKLILILSDDWGSLRIRSAKDQKQLVAKGLKINNRFNQFDTLETNTDMEKLFEVLLKHKDHKGNHPTITAVTNVANPDFKSIQEDNFQNYYHESIEQTYQRYPDSDKVLEMVKQGIHQNIFVPQSHGREHLQLNWWMQELQDENSFARKAFENEFFFLGAGYLNNPKRGRGVGAAFDVRDKKDLESHKEIISSGLTIFKNLYGYRSKIFTPPAIFYNPAIEATLFNEGIDWLDVGRFFKFPLVGGGERYQYNYLGRKKKSGLKVLVRNTVFETNMSQNDNGVARCMWDIEQAFIAKQPAFISNHRASFVGGIDTANRNKGLTALDKLLTQITTKWGDVEFISAKELSKL</sequence>
<dbReference type="SUPFAM" id="SSF88713">
    <property type="entry name" value="Glycoside hydrolase/deacetylase"/>
    <property type="match status" value="1"/>
</dbReference>
<organism evidence="1 2">
    <name type="scientific">Psychroflexus lacisalsi</name>
    <dbReference type="NCBI Taxonomy" id="503928"/>
    <lineage>
        <taxon>Bacteria</taxon>
        <taxon>Pseudomonadati</taxon>
        <taxon>Bacteroidota</taxon>
        <taxon>Flavobacteriia</taxon>
        <taxon>Flavobacteriales</taxon>
        <taxon>Flavobacteriaceae</taxon>
        <taxon>Psychroflexus</taxon>
    </lineage>
</organism>
<evidence type="ECO:0000313" key="1">
    <source>
        <dbReference type="EMBL" id="GAA0754045.1"/>
    </source>
</evidence>
<comment type="caution">
    <text evidence="1">The sequence shown here is derived from an EMBL/GenBank/DDBJ whole genome shotgun (WGS) entry which is preliminary data.</text>
</comment>
<accession>A0ABN1K3W3</accession>
<dbReference type="InterPro" id="IPR011330">
    <property type="entry name" value="Glyco_hydro/deAcase_b/a-brl"/>
</dbReference>
<reference evidence="1 2" key="1">
    <citation type="journal article" date="2019" name="Int. J. Syst. Evol. Microbiol.">
        <title>The Global Catalogue of Microorganisms (GCM) 10K type strain sequencing project: providing services to taxonomists for standard genome sequencing and annotation.</title>
        <authorList>
            <consortium name="The Broad Institute Genomics Platform"/>
            <consortium name="The Broad Institute Genome Sequencing Center for Infectious Disease"/>
            <person name="Wu L."/>
            <person name="Ma J."/>
        </authorList>
    </citation>
    <scope>NUCLEOTIDE SEQUENCE [LARGE SCALE GENOMIC DNA]</scope>
    <source>
        <strain evidence="1 2">JCM 16231</strain>
    </source>
</reference>
<gene>
    <name evidence="1" type="ORF">GCM10009433_07130</name>
</gene>
<protein>
    <submittedName>
        <fullName evidence="1">Uncharacterized protein</fullName>
    </submittedName>
</protein>
<dbReference type="RefSeq" id="WP_224453264.1">
    <property type="nucleotide sequence ID" value="NZ_BAAAGG010000005.1"/>
</dbReference>
<dbReference type="Proteomes" id="UP001500185">
    <property type="component" value="Unassembled WGS sequence"/>
</dbReference>
<evidence type="ECO:0000313" key="2">
    <source>
        <dbReference type="Proteomes" id="UP001500185"/>
    </source>
</evidence>